<dbReference type="InterPro" id="IPR028846">
    <property type="entry name" value="Recoverin"/>
</dbReference>
<reference evidence="9 10" key="1">
    <citation type="submission" date="2014-03" db="EMBL/GenBank/DDBJ databases">
        <title>Draft genome of the hookworm Oesophagostomum dentatum.</title>
        <authorList>
            <person name="Mitreva M."/>
        </authorList>
    </citation>
    <scope>NUCLEOTIDE SEQUENCE [LARGE SCALE GENOMIC DNA]</scope>
    <source>
        <strain evidence="9 10">OD-Hann</strain>
    </source>
</reference>
<evidence type="ECO:0000313" key="10">
    <source>
        <dbReference type="Proteomes" id="UP000053660"/>
    </source>
</evidence>
<dbReference type="SUPFAM" id="SSF47473">
    <property type="entry name" value="EF-hand"/>
    <property type="match status" value="2"/>
</dbReference>
<dbReference type="GO" id="GO:0005509">
    <property type="term" value="F:calcium ion binding"/>
    <property type="evidence" value="ECO:0007669"/>
    <property type="project" value="InterPro"/>
</dbReference>
<feature type="domain" description="DUSP" evidence="8">
    <location>
        <begin position="293"/>
        <end position="408"/>
    </location>
</feature>
<accession>A0A0B1TGC4</accession>
<evidence type="ECO:0000259" key="7">
    <source>
        <dbReference type="PROSITE" id="PS50222"/>
    </source>
</evidence>
<organism evidence="9 10">
    <name type="scientific">Oesophagostomum dentatum</name>
    <name type="common">Nodular worm</name>
    <dbReference type="NCBI Taxonomy" id="61180"/>
    <lineage>
        <taxon>Eukaryota</taxon>
        <taxon>Metazoa</taxon>
        <taxon>Ecdysozoa</taxon>
        <taxon>Nematoda</taxon>
        <taxon>Chromadorea</taxon>
        <taxon>Rhabditida</taxon>
        <taxon>Rhabditina</taxon>
        <taxon>Rhabditomorpha</taxon>
        <taxon>Strongyloidea</taxon>
        <taxon>Strongylidae</taxon>
        <taxon>Oesophagostomum</taxon>
    </lineage>
</organism>
<dbReference type="InterPro" id="IPR002048">
    <property type="entry name" value="EF_hand_dom"/>
</dbReference>
<dbReference type="PROSITE" id="PS00018">
    <property type="entry name" value="EF_HAND_1"/>
    <property type="match status" value="1"/>
</dbReference>
<sequence length="512" mass="57639">MGNRLGSTANGPIISVEDAVSYVSDEEYRRLHAAFSGFKKPYITFDEFCYHVLGGARIPEDKQKELFKFCSRNSDTLSFENLLTSLVGLCRIEQVQEHFIEECKEFATWSLRPPLLTVPMSDSYISFYEVMSYVTHLSVEEVMELEKVFATISDRSVCKLTKERWDEALCGCFPKKFVDQLFRVFDDNGDKQIDFRELVCGLSAMCRGPFPSRLSFLAKLWDADCDSKLSDAELHEMYEDLKVPPNDQKVTKSAGERAAAVDFATWANGNEYAKEHYAMAMEVGHICLGLRPESHKVGLALVNSFEQRSKDLPLAEWSIVSSKWHNEWAKAAAEGKVPPPVDNSSIKGTKSENEWSGKVACLSPESAKLKADLTPMDYVAVPPVLWRAWLRWHGSAQSIDGQFTRKRLSGDFFPDGKEALELYPLDILLLGHDRKKLKDGGDGIRQTIPWACAQVSRSCIVDELLELCSTQLRLGEGEARLWLVGEEGNTLLDDGKRTLHQLPLKSKGVNKV</sequence>
<dbReference type="InterPro" id="IPR035927">
    <property type="entry name" value="DUSP-like_sf"/>
</dbReference>
<dbReference type="EMBL" id="KN550318">
    <property type="protein sequence ID" value="KHJ94460.1"/>
    <property type="molecule type" value="Genomic_DNA"/>
</dbReference>
<dbReference type="SMART" id="SM00695">
    <property type="entry name" value="DUSP"/>
    <property type="match status" value="1"/>
</dbReference>
<evidence type="ECO:0000256" key="6">
    <source>
        <dbReference type="ARBA" id="ARBA00023288"/>
    </source>
</evidence>
<dbReference type="OrthoDB" id="292964at2759"/>
<evidence type="ECO:0000259" key="8">
    <source>
        <dbReference type="PROSITE" id="PS51283"/>
    </source>
</evidence>
<dbReference type="Proteomes" id="UP000053660">
    <property type="component" value="Unassembled WGS sequence"/>
</dbReference>
<keyword evidence="5" id="KW-0106">Calcium</keyword>
<dbReference type="SUPFAM" id="SSF143791">
    <property type="entry name" value="DUSP-like"/>
    <property type="match status" value="1"/>
</dbReference>
<feature type="domain" description="EF-hand" evidence="7">
    <location>
        <begin position="173"/>
        <end position="208"/>
    </location>
</feature>
<gene>
    <name evidence="9" type="ORF">OESDEN_05612</name>
</gene>
<dbReference type="InterPro" id="IPR018247">
    <property type="entry name" value="EF_Hand_1_Ca_BS"/>
</dbReference>
<dbReference type="Pfam" id="PF25265">
    <property type="entry name" value="USP32_N"/>
    <property type="match status" value="1"/>
</dbReference>
<dbReference type="PANTHER" id="PTHR23055">
    <property type="entry name" value="CALCIUM BINDING PROTEINS"/>
    <property type="match status" value="1"/>
</dbReference>
<evidence type="ECO:0000256" key="3">
    <source>
        <dbReference type="ARBA" id="ARBA00022723"/>
    </source>
</evidence>
<evidence type="ECO:0000313" key="9">
    <source>
        <dbReference type="EMBL" id="KHJ94460.1"/>
    </source>
</evidence>
<keyword evidence="2" id="KW-0519">Myristate</keyword>
<keyword evidence="3" id="KW-0479">Metal-binding</keyword>
<protein>
    <submittedName>
        <fullName evidence="9">EF hand</fullName>
    </submittedName>
</protein>
<dbReference type="InterPro" id="IPR057368">
    <property type="entry name" value="USP32_N"/>
</dbReference>
<dbReference type="SMART" id="SM00054">
    <property type="entry name" value="EFh"/>
    <property type="match status" value="2"/>
</dbReference>
<dbReference type="Gene3D" id="1.10.238.10">
    <property type="entry name" value="EF-hand"/>
    <property type="match status" value="1"/>
</dbReference>
<name>A0A0B1TGC4_OESDE</name>
<evidence type="ECO:0000256" key="4">
    <source>
        <dbReference type="ARBA" id="ARBA00022737"/>
    </source>
</evidence>
<dbReference type="Gene3D" id="3.30.2230.10">
    <property type="entry name" value="DUSP-like"/>
    <property type="match status" value="1"/>
</dbReference>
<dbReference type="PRINTS" id="PR00450">
    <property type="entry name" value="RECOVERIN"/>
</dbReference>
<dbReference type="InterPro" id="IPR006615">
    <property type="entry name" value="Pept_C19_DUSP"/>
</dbReference>
<dbReference type="Pfam" id="PF06337">
    <property type="entry name" value="DUSP"/>
    <property type="match status" value="1"/>
</dbReference>
<evidence type="ECO:0000256" key="5">
    <source>
        <dbReference type="ARBA" id="ARBA00022837"/>
    </source>
</evidence>
<dbReference type="FunFam" id="1.10.238.10:FF:000464">
    <property type="entry name" value="Ubiquitin carboxyl-terminal hydrolase cyk-3"/>
    <property type="match status" value="1"/>
</dbReference>
<evidence type="ECO:0000256" key="1">
    <source>
        <dbReference type="ARBA" id="ARBA00006049"/>
    </source>
</evidence>
<proteinExistence type="inferred from homology"/>
<dbReference type="PROSITE" id="PS50222">
    <property type="entry name" value="EF_HAND_2"/>
    <property type="match status" value="1"/>
</dbReference>
<dbReference type="GO" id="GO:0004843">
    <property type="term" value="F:cysteine-type deubiquitinase activity"/>
    <property type="evidence" value="ECO:0007669"/>
    <property type="project" value="InterPro"/>
</dbReference>
<keyword evidence="4" id="KW-0677">Repeat</keyword>
<dbReference type="PROSITE" id="PS51283">
    <property type="entry name" value="DUSP"/>
    <property type="match status" value="1"/>
</dbReference>
<dbReference type="InterPro" id="IPR011992">
    <property type="entry name" value="EF-hand-dom_pair"/>
</dbReference>
<comment type="similarity">
    <text evidence="1">Belongs to the recoverin family.</text>
</comment>
<keyword evidence="6" id="KW-0449">Lipoprotein</keyword>
<dbReference type="AlphaFoldDB" id="A0A0B1TGC4"/>
<keyword evidence="10" id="KW-1185">Reference proteome</keyword>
<evidence type="ECO:0000256" key="2">
    <source>
        <dbReference type="ARBA" id="ARBA00022707"/>
    </source>
</evidence>
<dbReference type="PANTHER" id="PTHR23055:SF178">
    <property type="entry name" value="NEUROCALCIN HOMOLOG"/>
    <property type="match status" value="1"/>
</dbReference>